<name>C4R1Z4_KOMPG</name>
<dbReference type="AlphaFoldDB" id="C4R1Z4"/>
<organism evidence="1 2">
    <name type="scientific">Komagataella phaffii (strain GS115 / ATCC 20864)</name>
    <name type="common">Yeast</name>
    <name type="synonym">Pichia pastoris</name>
    <dbReference type="NCBI Taxonomy" id="644223"/>
    <lineage>
        <taxon>Eukaryota</taxon>
        <taxon>Fungi</taxon>
        <taxon>Dikarya</taxon>
        <taxon>Ascomycota</taxon>
        <taxon>Saccharomycotina</taxon>
        <taxon>Pichiomycetes</taxon>
        <taxon>Pichiales</taxon>
        <taxon>Pichiaceae</taxon>
        <taxon>Komagataella</taxon>
    </lineage>
</organism>
<dbReference type="InParanoid" id="C4R1Z4"/>
<gene>
    <name evidence="1" type="ordered locus">PAS_chr2-2_0388</name>
</gene>
<proteinExistence type="predicted"/>
<reference evidence="1 2" key="1">
    <citation type="journal article" date="2009" name="Nat. Biotechnol.">
        <title>Genome sequence of the recombinant protein production host Pichia pastoris.</title>
        <authorList>
            <person name="De Schutter K."/>
            <person name="Lin Y.C."/>
            <person name="Tiels P."/>
            <person name="Van Hecke A."/>
            <person name="Glinka S."/>
            <person name="Weber-Lehmann J."/>
            <person name="Rouze P."/>
            <person name="Van de Peer Y."/>
            <person name="Callewaert N."/>
        </authorList>
    </citation>
    <scope>NUCLEOTIDE SEQUENCE [LARGE SCALE GENOMIC DNA]</scope>
    <source>
        <strain evidence="2">GS115 / ATCC 20864</strain>
    </source>
</reference>
<dbReference type="RefSeq" id="XP_002491798.1">
    <property type="nucleotide sequence ID" value="XM_002491753.1"/>
</dbReference>
<dbReference type="EMBL" id="FN392320">
    <property type="protein sequence ID" value="CAY69518.1"/>
    <property type="molecule type" value="Genomic_DNA"/>
</dbReference>
<accession>C4R1Z4</accession>
<protein>
    <submittedName>
        <fullName evidence="1">Uncharacterized protein</fullName>
    </submittedName>
</protein>
<dbReference type="Proteomes" id="UP000000314">
    <property type="component" value="Chromosome 2"/>
</dbReference>
<dbReference type="KEGG" id="ppa:PAS_chr2-2_0388"/>
<dbReference type="HOGENOM" id="CLU_696589_0_0_1"/>
<dbReference type="InterPro" id="IPR035278">
    <property type="entry name" value="DUF5355"/>
</dbReference>
<sequence length="396" mass="45299">MLLATQRLPAADHVALGESSLSPVSSFDNSHRAILALEEQMENIYSRAFTENNNSRPDPTSAIWQDLALTIARYVYAIHRFVEKQLTIEALQLCTPSNSIWKSCTNALTRVFPYLNFIIENQIQSVNFSLAFFHEMSVATDCSFQYLIIFKDLVEHKVSQLDLINHSLLLRVVIYIHDKLDNVEMEILNYRKSLKVFNEVLLCYYFAIFQYKDNNVGVAIGLVNYGLLLLQAKHTIDLESSMLPELGPKESADKLNTLKSKLNISSKLQQKRNQLKSSKINKSNSNTENLESNIVASSKIHNRLLLSLPQSFQMPLRQIFDSFNSLNLTFHKENKCLHFQQIPSSDSIATSHLYNSERLPNGRNVPLFNQQEVWTPTVLQSKHDSNQSYIGKGTYY</sequence>
<evidence type="ECO:0000313" key="2">
    <source>
        <dbReference type="Proteomes" id="UP000000314"/>
    </source>
</evidence>
<dbReference type="Pfam" id="PF17306">
    <property type="entry name" value="DUF5355"/>
    <property type="match status" value="1"/>
</dbReference>
<evidence type="ECO:0000313" key="1">
    <source>
        <dbReference type="EMBL" id="CAY69518.1"/>
    </source>
</evidence>
<dbReference type="OrthoDB" id="3980807at2759"/>
<keyword evidence="2" id="KW-1185">Reference proteome</keyword>
<dbReference type="GeneID" id="8199098"/>